<accession>A0AAN7W8Z5</accession>
<comment type="caution">
    <text evidence="1">The sequence shown here is derived from an EMBL/GenBank/DDBJ whole genome shotgun (WGS) entry which is preliminary data.</text>
</comment>
<gene>
    <name evidence="1" type="ORF">LTR97_004202</name>
</gene>
<dbReference type="AlphaFoldDB" id="A0AAN7W8Z5"/>
<evidence type="ECO:0000313" key="1">
    <source>
        <dbReference type="EMBL" id="KAK5703253.1"/>
    </source>
</evidence>
<organism evidence="1 2">
    <name type="scientific">Elasticomyces elasticus</name>
    <dbReference type="NCBI Taxonomy" id="574655"/>
    <lineage>
        <taxon>Eukaryota</taxon>
        <taxon>Fungi</taxon>
        <taxon>Dikarya</taxon>
        <taxon>Ascomycota</taxon>
        <taxon>Pezizomycotina</taxon>
        <taxon>Dothideomycetes</taxon>
        <taxon>Dothideomycetidae</taxon>
        <taxon>Mycosphaerellales</taxon>
        <taxon>Teratosphaeriaceae</taxon>
        <taxon>Elasticomyces</taxon>
    </lineage>
</organism>
<sequence length="289" mass="30859">MVSTLTIDVTSVGSQLVAVIKSCLNSVREDIKEEIEHERAPVTKAEAGNIEGLREQILANATVLLPTLRPDAVTTTTVNGHRQTELPKLHVIVSGQPNGQEASTQAYVLYDQDDSHKKVKFLYTEDPSITAAEALHKLLGVSAQLIERNLFATGLNLTEGTAVTVTGGGWCSPGGQHSPVAETDFKFWNQKSKLGSPNTSFSTDSSSGSTYASTEYAFARNPKRADSGIDMSDNRSRAATSSFSESFNICFAPCSTPSFASSFARADSSVSDGNFDMSSFNRSFGPVGA</sequence>
<proteinExistence type="predicted"/>
<reference evidence="1" key="1">
    <citation type="submission" date="2023-08" db="EMBL/GenBank/DDBJ databases">
        <title>Black Yeasts Isolated from many extreme environments.</title>
        <authorList>
            <person name="Coleine C."/>
            <person name="Stajich J.E."/>
            <person name="Selbmann L."/>
        </authorList>
    </citation>
    <scope>NUCLEOTIDE SEQUENCE</scope>
    <source>
        <strain evidence="1">CCFEE 5810</strain>
    </source>
</reference>
<evidence type="ECO:0000313" key="2">
    <source>
        <dbReference type="Proteomes" id="UP001310594"/>
    </source>
</evidence>
<name>A0AAN7W8Z5_9PEZI</name>
<dbReference type="EMBL" id="JAVRQU010000005">
    <property type="protein sequence ID" value="KAK5703253.1"/>
    <property type="molecule type" value="Genomic_DNA"/>
</dbReference>
<dbReference type="Proteomes" id="UP001310594">
    <property type="component" value="Unassembled WGS sequence"/>
</dbReference>
<protein>
    <submittedName>
        <fullName evidence="1">Uncharacterized protein</fullName>
    </submittedName>
</protein>